<keyword evidence="11" id="KW-1185">Reference proteome</keyword>
<dbReference type="Gene3D" id="2.60.120.260">
    <property type="entry name" value="Galactose-binding domain-like"/>
    <property type="match status" value="2"/>
</dbReference>
<dbReference type="PIRSF" id="PIRSF006336">
    <property type="entry name" value="B-gal"/>
    <property type="match status" value="1"/>
</dbReference>
<name>A0ABS4UVY7_9ACTN</name>
<comment type="caution">
    <text evidence="10">The sequence shown here is derived from an EMBL/GenBank/DDBJ whole genome shotgun (WGS) entry which is preliminary data.</text>
</comment>
<dbReference type="InterPro" id="IPR031330">
    <property type="entry name" value="Gly_Hdrlase_35_cat"/>
</dbReference>
<dbReference type="InterPro" id="IPR008979">
    <property type="entry name" value="Galactose-bd-like_sf"/>
</dbReference>
<dbReference type="Pfam" id="PF01301">
    <property type="entry name" value="Glyco_hydro_35"/>
    <property type="match status" value="1"/>
</dbReference>
<feature type="region of interest" description="Disordered" evidence="6">
    <location>
        <begin position="326"/>
        <end position="359"/>
    </location>
</feature>
<dbReference type="PANTHER" id="PTHR23421">
    <property type="entry name" value="BETA-GALACTOSIDASE RELATED"/>
    <property type="match status" value="1"/>
</dbReference>
<dbReference type="InterPro" id="IPR019801">
    <property type="entry name" value="Glyco_hydro_35_CS"/>
</dbReference>
<dbReference type="InterPro" id="IPR017853">
    <property type="entry name" value="GH"/>
</dbReference>
<dbReference type="Gene3D" id="3.20.20.80">
    <property type="entry name" value="Glycosidases"/>
    <property type="match status" value="1"/>
</dbReference>
<dbReference type="RefSeq" id="WP_209698420.1">
    <property type="nucleotide sequence ID" value="NZ_BAAAVU010000005.1"/>
</dbReference>
<evidence type="ECO:0000313" key="10">
    <source>
        <dbReference type="EMBL" id="MBP2355806.1"/>
    </source>
</evidence>
<evidence type="ECO:0000256" key="5">
    <source>
        <dbReference type="RuleBase" id="RU003679"/>
    </source>
</evidence>
<evidence type="ECO:0000256" key="3">
    <source>
        <dbReference type="ARBA" id="ARBA00023295"/>
    </source>
</evidence>
<dbReference type="EC" id="3.2.1.23" evidence="4"/>
<keyword evidence="3 4" id="KW-0326">Glycosidase</keyword>
<proteinExistence type="inferred from homology"/>
<evidence type="ECO:0000256" key="1">
    <source>
        <dbReference type="ARBA" id="ARBA00009809"/>
    </source>
</evidence>
<evidence type="ECO:0000259" key="9">
    <source>
        <dbReference type="Pfam" id="PF21467"/>
    </source>
</evidence>
<feature type="domain" description="Beta-galactosidase galactose-binding" evidence="9">
    <location>
        <begin position="520"/>
        <end position="578"/>
    </location>
</feature>
<protein>
    <recommendedName>
        <fullName evidence="4">Beta-galactosidase</fullName>
        <ecNumber evidence="4">3.2.1.23</ecNumber>
    </recommendedName>
</protein>
<comment type="similarity">
    <text evidence="1 5">Belongs to the glycosyl hydrolase 35 family.</text>
</comment>
<dbReference type="SUPFAM" id="SSF49785">
    <property type="entry name" value="Galactose-binding domain-like"/>
    <property type="match status" value="1"/>
</dbReference>
<dbReference type="Pfam" id="PF21317">
    <property type="entry name" value="BetaGal_ABD_1"/>
    <property type="match status" value="1"/>
</dbReference>
<dbReference type="EMBL" id="JAGINT010000002">
    <property type="protein sequence ID" value="MBP2355806.1"/>
    <property type="molecule type" value="Genomic_DNA"/>
</dbReference>
<evidence type="ECO:0000259" key="7">
    <source>
        <dbReference type="Pfam" id="PF01301"/>
    </source>
</evidence>
<reference evidence="10 11" key="1">
    <citation type="submission" date="2021-03" db="EMBL/GenBank/DDBJ databases">
        <title>Sequencing the genomes of 1000 actinobacteria strains.</title>
        <authorList>
            <person name="Klenk H.-P."/>
        </authorList>
    </citation>
    <scope>NUCLEOTIDE SEQUENCE [LARGE SCALE GENOMIC DNA]</scope>
    <source>
        <strain evidence="10 11">DSM 18824</strain>
    </source>
</reference>
<sequence length="606" mass="65762">MPDFTIGPSDFLLDGRPFQIISGALHYFRVHPDYWADRIEKARQMGLNTIETYVPWNLHSPRPGEFDTTGILDLGRFLREVAAAGMYAIVRPGPYICAELDNGGLPPWLLRTAGLGVRRLEPQFMTAVTRYLQDVLEIVGPLQIDQGGPVLLVQVENEYGAFGDDQTYLKALAEVIRTAGTTVPLVTVDQPTDEMLTAGGLDGVLRTGSFGSRVEARLETLRKHQPTGPLMCMEFWDGWFDYWGGRHHTTSAADAASELDALLAAGASVNIYMFHGGTNFGLTSGANDKGVYRATVTSYDYDAPLDEAGNPTAKYFAFREAISRHAPTPSSVPPPAPSSAAAPSSVPSSVSSPAPSSSLSPAAAAPEFNVALADPIGLLACPGGSWSEHHDVPTLDELDARLAIFRTELRHGGPAALTFGEVRDRVQVFLDGAPVGVLERERHERTIMLPHTRGRLELVVEDMGRVNYGARIGEPKGLIAPLLLGTTELSDWSVCPIDLDHLPRLWHSAGPTPTTIGTGPTAWRATFEADAQSDLFLRTDAWGKGFAWINGFCLGRYWRRGPQHTLYVPAPLLVAGTNNLAILELETPDSPTATFTTHPWLGHTDL</sequence>
<dbReference type="SUPFAM" id="SSF51445">
    <property type="entry name" value="(Trans)glycosidases"/>
    <property type="match status" value="1"/>
</dbReference>
<gene>
    <name evidence="10" type="ORF">JOF29_006916</name>
</gene>
<dbReference type="InterPro" id="IPR048913">
    <property type="entry name" value="BetaGal_gal-bd"/>
</dbReference>
<comment type="catalytic activity">
    <reaction evidence="4">
        <text>Hydrolysis of terminal non-reducing beta-D-galactose residues in beta-D-galactosides.</text>
        <dbReference type="EC" id="3.2.1.23"/>
    </reaction>
</comment>
<dbReference type="InterPro" id="IPR026283">
    <property type="entry name" value="B-gal_1-like"/>
</dbReference>
<evidence type="ECO:0000313" key="11">
    <source>
        <dbReference type="Proteomes" id="UP000755585"/>
    </source>
</evidence>
<evidence type="ECO:0000259" key="8">
    <source>
        <dbReference type="Pfam" id="PF21317"/>
    </source>
</evidence>
<dbReference type="GO" id="GO:0004565">
    <property type="term" value="F:beta-galactosidase activity"/>
    <property type="evidence" value="ECO:0007669"/>
    <property type="project" value="UniProtKB-EC"/>
</dbReference>
<dbReference type="PRINTS" id="PR00742">
    <property type="entry name" value="GLHYDRLASE35"/>
</dbReference>
<feature type="compositionally biased region" description="Low complexity" evidence="6">
    <location>
        <begin position="338"/>
        <end position="359"/>
    </location>
</feature>
<evidence type="ECO:0000256" key="4">
    <source>
        <dbReference type="RuleBase" id="RU000675"/>
    </source>
</evidence>
<feature type="domain" description="Glycoside hydrolase 35 catalytic" evidence="7">
    <location>
        <begin position="11"/>
        <end position="323"/>
    </location>
</feature>
<dbReference type="PROSITE" id="PS01182">
    <property type="entry name" value="GLYCOSYL_HYDROL_F35"/>
    <property type="match status" value="1"/>
</dbReference>
<dbReference type="InterPro" id="IPR048912">
    <property type="entry name" value="BetaGal1-like_ABD1"/>
</dbReference>
<organism evidence="10 11">
    <name type="scientific">Kribbella aluminosa</name>
    <dbReference type="NCBI Taxonomy" id="416017"/>
    <lineage>
        <taxon>Bacteria</taxon>
        <taxon>Bacillati</taxon>
        <taxon>Actinomycetota</taxon>
        <taxon>Actinomycetes</taxon>
        <taxon>Propionibacteriales</taxon>
        <taxon>Kribbellaceae</taxon>
        <taxon>Kribbella</taxon>
    </lineage>
</organism>
<dbReference type="Proteomes" id="UP000755585">
    <property type="component" value="Unassembled WGS sequence"/>
</dbReference>
<dbReference type="Pfam" id="PF21467">
    <property type="entry name" value="BetaGal_gal-bd"/>
    <property type="match status" value="1"/>
</dbReference>
<feature type="domain" description="Beta-galactosidase 1-like first all-beta" evidence="8">
    <location>
        <begin position="405"/>
        <end position="497"/>
    </location>
</feature>
<evidence type="ECO:0000256" key="2">
    <source>
        <dbReference type="ARBA" id="ARBA00022801"/>
    </source>
</evidence>
<keyword evidence="2 4" id="KW-0378">Hydrolase</keyword>
<dbReference type="InterPro" id="IPR001944">
    <property type="entry name" value="Glycoside_Hdrlase_35"/>
</dbReference>
<evidence type="ECO:0000256" key="6">
    <source>
        <dbReference type="SAM" id="MobiDB-lite"/>
    </source>
</evidence>
<accession>A0ABS4UVY7</accession>